<proteinExistence type="predicted"/>
<protein>
    <submittedName>
        <fullName evidence="1">Uncharacterized protein</fullName>
    </submittedName>
</protein>
<sequence length="510" mass="55923">MPHNAIPVRASAVFGQAGTYTNSAIEYVTAAGQIFGSANYGANALVSTFGRLSYSYKDKYLLSAAIRTDGSSRFGSDNRYATFPSVSAAWRMTEENFMKKLRYISELKIRGSYGATGNNNIGDFSWQSYQTAANYIFGSNAGTRVYGFTPNSVSVKNLTWETNKQIDAGLELGLFNNRIYLTVDAYQRNTTNLLLNRNVPGLIGFTTRVLNNVGEVRNQGLEFALTTQNTTGKLKWTTTANLFFNNNKVMALASDNDQILFDAVNGYTSSIKVVKGQALSSFYGYKQIGVYLNATDVTKSPVWASGGSQPGDIKYADVSGANGKPDGKIDANDITLLGNALPKYSFGILNSFAYKNFQFSFNLQGSVGGLVLNGVDRYIYNFYGKVNARTNALNRWRSETDPGDGWTPKVTTAPSTALTSFSSHELFDASFLRVRNITLRYALDKRILSKLHLQTASLYVTAQNVFTFTGYFGYNPEANLYGNTTNPTYGVDQGSYPLARTVTFGLSVGF</sequence>
<reference evidence="1" key="1">
    <citation type="submission" date="2021-03" db="EMBL/GenBank/DDBJ databases">
        <title>Evolutionary priming and transition to the ectomycorrhizal habit in an iconic lineage of mushroom-forming fungi: is preadaptation a requirement?</title>
        <authorList>
            <consortium name="DOE Joint Genome Institute"/>
            <person name="Looney B.P."/>
            <person name="Miyauchi S."/>
            <person name="Morin E."/>
            <person name="Drula E."/>
            <person name="Courty P.E."/>
            <person name="Chicoki N."/>
            <person name="Fauchery L."/>
            <person name="Kohler A."/>
            <person name="Kuo A."/>
            <person name="LaButti K."/>
            <person name="Pangilinan J."/>
            <person name="Lipzen A."/>
            <person name="Riley R."/>
            <person name="Andreopoulos W."/>
            <person name="He G."/>
            <person name="Johnson J."/>
            <person name="Barry K.W."/>
            <person name="Grigoriev I.V."/>
            <person name="Nagy L."/>
            <person name="Hibbett D."/>
            <person name="Henrissat B."/>
            <person name="Matheny P.B."/>
            <person name="Labbe J."/>
            <person name="Martin A.F."/>
        </authorList>
    </citation>
    <scope>NUCLEOTIDE SEQUENCE</scope>
    <source>
        <strain evidence="1">BPL698</strain>
    </source>
</reference>
<dbReference type="EMBL" id="JAGFNK010000160">
    <property type="protein sequence ID" value="KAI9463074.1"/>
    <property type="molecule type" value="Genomic_DNA"/>
</dbReference>
<organism evidence="1 2">
    <name type="scientific">Russula earlei</name>
    <dbReference type="NCBI Taxonomy" id="71964"/>
    <lineage>
        <taxon>Eukaryota</taxon>
        <taxon>Fungi</taxon>
        <taxon>Dikarya</taxon>
        <taxon>Basidiomycota</taxon>
        <taxon>Agaricomycotina</taxon>
        <taxon>Agaricomycetes</taxon>
        <taxon>Russulales</taxon>
        <taxon>Russulaceae</taxon>
        <taxon>Russula</taxon>
    </lineage>
</organism>
<dbReference type="Proteomes" id="UP001207468">
    <property type="component" value="Unassembled WGS sequence"/>
</dbReference>
<gene>
    <name evidence="1" type="ORF">F5148DRAFT_1286205</name>
</gene>
<accession>A0ACC0U4X1</accession>
<evidence type="ECO:0000313" key="2">
    <source>
        <dbReference type="Proteomes" id="UP001207468"/>
    </source>
</evidence>
<keyword evidence="2" id="KW-1185">Reference proteome</keyword>
<name>A0ACC0U4X1_9AGAM</name>
<comment type="caution">
    <text evidence="1">The sequence shown here is derived from an EMBL/GenBank/DDBJ whole genome shotgun (WGS) entry which is preliminary data.</text>
</comment>
<evidence type="ECO:0000313" key="1">
    <source>
        <dbReference type="EMBL" id="KAI9463074.1"/>
    </source>
</evidence>